<evidence type="ECO:0000256" key="2">
    <source>
        <dbReference type="ARBA" id="ARBA00004123"/>
    </source>
</evidence>
<evidence type="ECO:0000256" key="8">
    <source>
        <dbReference type="RuleBase" id="RU367053"/>
    </source>
</evidence>
<comment type="function">
    <text evidence="8">First step of mRNA capping. Converts the 5'-triphosphate end of a nascent mRNA chain into a diphosphate end.</text>
</comment>
<dbReference type="Proteomes" id="UP001212152">
    <property type="component" value="Unassembled WGS sequence"/>
</dbReference>
<dbReference type="PANTHER" id="PTHR28118">
    <property type="entry name" value="POLYNUCLEOTIDE 5'-TRIPHOSPHATASE-RELATED"/>
    <property type="match status" value="1"/>
</dbReference>
<gene>
    <name evidence="11" type="primary">CET1</name>
    <name evidence="11" type="ORF">HDU87_000594</name>
</gene>
<dbReference type="CDD" id="cd07470">
    <property type="entry name" value="CYTH-like_mRNA_RTPase"/>
    <property type="match status" value="1"/>
</dbReference>
<evidence type="ECO:0000256" key="6">
    <source>
        <dbReference type="ARBA" id="ARBA00023242"/>
    </source>
</evidence>
<dbReference type="GO" id="GO:0140818">
    <property type="term" value="F:mRNA 5'-triphosphate monophosphatase activity"/>
    <property type="evidence" value="ECO:0007669"/>
    <property type="project" value="UniProtKB-EC"/>
</dbReference>
<dbReference type="SUPFAM" id="SSF55154">
    <property type="entry name" value="CYTH-like phosphatases"/>
    <property type="match status" value="1"/>
</dbReference>
<keyword evidence="12" id="KW-1185">Reference proteome</keyword>
<evidence type="ECO:0000256" key="7">
    <source>
        <dbReference type="ARBA" id="ARBA00047740"/>
    </source>
</evidence>
<comment type="catalytic activity">
    <reaction evidence="7">
        <text>a 5'-end triphospho-ribonucleoside in mRNA + H2O = a 5'-end diphospho-ribonucleoside in mRNA + phosphate + H(+)</text>
        <dbReference type="Rhea" id="RHEA:67004"/>
        <dbReference type="Rhea" id="RHEA-COMP:17164"/>
        <dbReference type="Rhea" id="RHEA-COMP:17165"/>
        <dbReference type="ChEBI" id="CHEBI:15377"/>
        <dbReference type="ChEBI" id="CHEBI:15378"/>
        <dbReference type="ChEBI" id="CHEBI:43474"/>
        <dbReference type="ChEBI" id="CHEBI:167616"/>
        <dbReference type="ChEBI" id="CHEBI:167618"/>
        <dbReference type="EC" id="3.6.1.74"/>
    </reaction>
    <physiologicalReaction direction="left-to-right" evidence="7">
        <dbReference type="Rhea" id="RHEA:67005"/>
    </physiologicalReaction>
</comment>
<dbReference type="Gene3D" id="3.20.100.10">
    <property type="entry name" value="mRNA triphosphatase Cet1-like"/>
    <property type="match status" value="1"/>
</dbReference>
<comment type="caution">
    <text evidence="11">The sequence shown here is derived from an EMBL/GenBank/DDBJ whole genome shotgun (WGS) entry which is preliminary data.</text>
</comment>
<dbReference type="InterPro" id="IPR040343">
    <property type="entry name" value="Cet1/Ctl1"/>
</dbReference>
<evidence type="ECO:0000256" key="9">
    <source>
        <dbReference type="SAM" id="MobiDB-lite"/>
    </source>
</evidence>
<keyword evidence="6 8" id="KW-0539">Nucleus</keyword>
<sequence>MNNIDSDQPSRKRPRLEGASEDDDGGRESGDKNGVANGHSREESADAVAEDEASVTASREPSVTHEEDCSSEPQSTHKSAESQQQPALTSQPTQSIANAAVSQPLAKTGVMPAPVTAAAPLSSSRPPPPPPQPQPQPQPSASAPQQQRSNHHHHQQPHSMHHLQPSIFGKRPDDDIVLQVSEFFWQNLGAVADGRQLEIEGKLGLIVDRNTGNRIRLPVRSETVLWNDGSYRFDSNMTRDQHGHFNRVLNALVQPPAPGITPLRYIHTNEVDHYHEGGGGDGGRNKIRVSMDQKTGQVREVLCKRRIADLEIHLPNSPLDFRISMSLEMPAPHPPPGSVSRSRRFKDRLSYSHQAVRVDLTQVKQVMGKSEEVTHECEVEFIRAACLLEEREKRLRNQPNLFTAYVDVFLNNLRFLSRKAPRLP</sequence>
<dbReference type="EC" id="3.6.1.74" evidence="8"/>
<name>A0AAD5TBZ4_9FUNG</name>
<evidence type="ECO:0000313" key="11">
    <source>
        <dbReference type="EMBL" id="KAJ3169423.1"/>
    </source>
</evidence>
<protein>
    <recommendedName>
        <fullName evidence="8">mRNA-capping enzyme subunit beta</fullName>
        <ecNumber evidence="8">3.6.1.74</ecNumber>
    </recommendedName>
    <alternativeName>
        <fullName evidence="8">mRNA 5'-phosphatase</fullName>
    </alternativeName>
    <alternativeName>
        <fullName evidence="8">mRNA 5'-triphosphate monophosphatase</fullName>
    </alternativeName>
</protein>
<proteinExistence type="inferred from homology"/>
<feature type="region of interest" description="Disordered" evidence="9">
    <location>
        <begin position="117"/>
        <end position="168"/>
    </location>
</feature>
<feature type="domain" description="mRNA triphosphatase Cet1-like" evidence="10">
    <location>
        <begin position="174"/>
        <end position="381"/>
    </location>
</feature>
<feature type="compositionally biased region" description="Low complexity" evidence="9">
    <location>
        <begin position="139"/>
        <end position="148"/>
    </location>
</feature>
<keyword evidence="8" id="KW-0506">mRNA capping</keyword>
<dbReference type="GO" id="GO:0006370">
    <property type="term" value="P:7-methylguanosine mRNA capping"/>
    <property type="evidence" value="ECO:0007669"/>
    <property type="project" value="UniProtKB-UniRule"/>
</dbReference>
<feature type="compositionally biased region" description="Basic residues" evidence="9">
    <location>
        <begin position="149"/>
        <end position="161"/>
    </location>
</feature>
<dbReference type="AlphaFoldDB" id="A0AAD5TBZ4"/>
<dbReference type="PANTHER" id="PTHR28118:SF1">
    <property type="entry name" value="POLYNUCLEOTIDE 5'-TRIPHOSPHATASE CTL1-RELATED"/>
    <property type="match status" value="1"/>
</dbReference>
<reference evidence="11" key="1">
    <citation type="submission" date="2020-05" db="EMBL/GenBank/DDBJ databases">
        <title>Phylogenomic resolution of chytrid fungi.</title>
        <authorList>
            <person name="Stajich J.E."/>
            <person name="Amses K."/>
            <person name="Simmons R."/>
            <person name="Seto K."/>
            <person name="Myers J."/>
            <person name="Bonds A."/>
            <person name="Quandt C.A."/>
            <person name="Barry K."/>
            <person name="Liu P."/>
            <person name="Grigoriev I."/>
            <person name="Longcore J.E."/>
            <person name="James T.Y."/>
        </authorList>
    </citation>
    <scope>NUCLEOTIDE SEQUENCE</scope>
    <source>
        <strain evidence="11">JEL0379</strain>
    </source>
</reference>
<dbReference type="InterPro" id="IPR004206">
    <property type="entry name" value="mRNA_triPase_Cet1"/>
</dbReference>
<feature type="compositionally biased region" description="Polar residues" evidence="9">
    <location>
        <begin position="71"/>
        <end position="96"/>
    </location>
</feature>
<organism evidence="11 12">
    <name type="scientific">Geranomyces variabilis</name>
    <dbReference type="NCBI Taxonomy" id="109894"/>
    <lineage>
        <taxon>Eukaryota</taxon>
        <taxon>Fungi</taxon>
        <taxon>Fungi incertae sedis</taxon>
        <taxon>Chytridiomycota</taxon>
        <taxon>Chytridiomycota incertae sedis</taxon>
        <taxon>Chytridiomycetes</taxon>
        <taxon>Spizellomycetales</taxon>
        <taxon>Powellomycetaceae</taxon>
        <taxon>Geranomyces</taxon>
    </lineage>
</organism>
<keyword evidence="4 8" id="KW-0507">mRNA processing</keyword>
<comment type="subcellular location">
    <subcellularLocation>
        <location evidence="2 8">Nucleus</location>
    </subcellularLocation>
</comment>
<dbReference type="GO" id="GO:0004651">
    <property type="term" value="F:polynucleotide 5'-phosphatase activity"/>
    <property type="evidence" value="ECO:0007669"/>
    <property type="project" value="UniProtKB-UniRule"/>
</dbReference>
<comment type="cofactor">
    <cofactor evidence="1 8">
        <name>Mg(2+)</name>
        <dbReference type="ChEBI" id="CHEBI:18420"/>
    </cofactor>
</comment>
<evidence type="ECO:0000256" key="1">
    <source>
        <dbReference type="ARBA" id="ARBA00001946"/>
    </source>
</evidence>
<evidence type="ECO:0000259" key="10">
    <source>
        <dbReference type="Pfam" id="PF02940"/>
    </source>
</evidence>
<dbReference type="EMBL" id="JADGJQ010000106">
    <property type="protein sequence ID" value="KAJ3169423.1"/>
    <property type="molecule type" value="Genomic_DNA"/>
</dbReference>
<comment type="similarity">
    <text evidence="3 8">Belongs to the fungal TPase family.</text>
</comment>
<dbReference type="Pfam" id="PF02940">
    <property type="entry name" value="mRNA_triPase"/>
    <property type="match status" value="1"/>
</dbReference>
<feature type="compositionally biased region" description="Pro residues" evidence="9">
    <location>
        <begin position="125"/>
        <end position="138"/>
    </location>
</feature>
<evidence type="ECO:0000256" key="4">
    <source>
        <dbReference type="ARBA" id="ARBA00022664"/>
    </source>
</evidence>
<dbReference type="InterPro" id="IPR033469">
    <property type="entry name" value="CYTH-like_dom_sf"/>
</dbReference>
<evidence type="ECO:0000256" key="5">
    <source>
        <dbReference type="ARBA" id="ARBA00022801"/>
    </source>
</evidence>
<dbReference type="GO" id="GO:0031533">
    <property type="term" value="C:mRNA capping enzyme complex"/>
    <property type="evidence" value="ECO:0007669"/>
    <property type="project" value="UniProtKB-UniRule"/>
</dbReference>
<evidence type="ECO:0000313" key="12">
    <source>
        <dbReference type="Proteomes" id="UP001212152"/>
    </source>
</evidence>
<dbReference type="InterPro" id="IPR037009">
    <property type="entry name" value="mRNA_triPase_Cet1_sf"/>
</dbReference>
<accession>A0AAD5TBZ4</accession>
<comment type="subunit">
    <text evidence="8">Heterodimer. The mRNA-capping enzyme is composed of two separate chains alpha and beta, respectively a mRNA guanylyltransferase and an mRNA 5'-triphosphate monophosphatase.</text>
</comment>
<evidence type="ECO:0000256" key="3">
    <source>
        <dbReference type="ARBA" id="ARBA00006345"/>
    </source>
</evidence>
<feature type="region of interest" description="Disordered" evidence="9">
    <location>
        <begin position="1"/>
        <end position="96"/>
    </location>
</feature>
<keyword evidence="5 8" id="KW-0378">Hydrolase</keyword>